<evidence type="ECO:0000256" key="3">
    <source>
        <dbReference type="ARBA" id="ARBA00022475"/>
    </source>
</evidence>
<dbReference type="InterPro" id="IPR056227">
    <property type="entry name" value="TMD0_ABC"/>
</dbReference>
<dbReference type="Pfam" id="PF24357">
    <property type="entry name" value="TMD0_ABC"/>
    <property type="match status" value="1"/>
</dbReference>
<evidence type="ECO:0000256" key="10">
    <source>
        <dbReference type="SAM" id="Phobius"/>
    </source>
</evidence>
<evidence type="ECO:0000256" key="5">
    <source>
        <dbReference type="ARBA" id="ARBA00022741"/>
    </source>
</evidence>
<feature type="domain" description="ABC transmembrane type-1" evidence="12">
    <location>
        <begin position="878"/>
        <end position="1158"/>
    </location>
</feature>
<dbReference type="SMART" id="SM00382">
    <property type="entry name" value="AAA"/>
    <property type="match status" value="2"/>
</dbReference>
<dbReference type="InterPro" id="IPR036640">
    <property type="entry name" value="ABC1_TM_sf"/>
</dbReference>
<evidence type="ECO:0000256" key="7">
    <source>
        <dbReference type="ARBA" id="ARBA00022989"/>
    </source>
</evidence>
<protein>
    <submittedName>
        <fullName evidence="13">Uncharacterized protein</fullName>
    </submittedName>
</protein>
<feature type="transmembrane region" description="Helical" evidence="10">
    <location>
        <begin position="1130"/>
        <end position="1153"/>
    </location>
</feature>
<evidence type="ECO:0000259" key="11">
    <source>
        <dbReference type="PROSITE" id="PS50893"/>
    </source>
</evidence>
<feature type="transmembrane region" description="Helical" evidence="10">
    <location>
        <begin position="57"/>
        <end position="78"/>
    </location>
</feature>
<reference evidence="13 14" key="1">
    <citation type="journal article" date="2014" name="BMC Genomics">
        <title>Comparative genome sequencing reveals chemotype-specific gene clusters in the toxigenic black mold Stachybotrys.</title>
        <authorList>
            <person name="Semeiks J."/>
            <person name="Borek D."/>
            <person name="Otwinowski Z."/>
            <person name="Grishin N.V."/>
        </authorList>
    </citation>
    <scope>NUCLEOTIDE SEQUENCE [LARGE SCALE GENOMIC DNA]</scope>
    <source>
        <strain evidence="14">CBS 109288 / IBT 7711</strain>
    </source>
</reference>
<evidence type="ECO:0000256" key="4">
    <source>
        <dbReference type="ARBA" id="ARBA00022692"/>
    </source>
</evidence>
<feature type="transmembrane region" description="Helical" evidence="10">
    <location>
        <begin position="24"/>
        <end position="45"/>
    </location>
</feature>
<feature type="transmembrane region" description="Helical" evidence="10">
    <location>
        <begin position="914"/>
        <end position="943"/>
    </location>
</feature>
<feature type="transmembrane region" description="Helical" evidence="10">
    <location>
        <begin position="1016"/>
        <end position="1036"/>
    </location>
</feature>
<dbReference type="Gene3D" id="3.40.50.300">
    <property type="entry name" value="P-loop containing nucleotide triphosphate hydrolases"/>
    <property type="match status" value="2"/>
</dbReference>
<gene>
    <name evidence="13" type="ORF">S7711_08779</name>
</gene>
<name>A0A084AIW2_STACB</name>
<evidence type="ECO:0000256" key="1">
    <source>
        <dbReference type="ARBA" id="ARBA00004651"/>
    </source>
</evidence>
<feature type="transmembrane region" description="Helical" evidence="10">
    <location>
        <begin position="379"/>
        <end position="400"/>
    </location>
</feature>
<evidence type="ECO:0000256" key="6">
    <source>
        <dbReference type="ARBA" id="ARBA00022840"/>
    </source>
</evidence>
<dbReference type="CDD" id="cd03244">
    <property type="entry name" value="ABCC_MRP_domain2"/>
    <property type="match status" value="1"/>
</dbReference>
<dbReference type="GO" id="GO:0005886">
    <property type="term" value="C:plasma membrane"/>
    <property type="evidence" value="ECO:0007669"/>
    <property type="project" value="UniProtKB-SubCell"/>
</dbReference>
<keyword evidence="7 10" id="KW-1133">Transmembrane helix</keyword>
<dbReference type="CDD" id="cd18580">
    <property type="entry name" value="ABC_6TM_ABCC_D2"/>
    <property type="match status" value="1"/>
</dbReference>
<dbReference type="InterPro" id="IPR050173">
    <property type="entry name" value="ABC_transporter_C-like"/>
</dbReference>
<dbReference type="Gene3D" id="1.20.1560.10">
    <property type="entry name" value="ABC transporter type 1, transmembrane domain"/>
    <property type="match status" value="2"/>
</dbReference>
<dbReference type="Pfam" id="PF00005">
    <property type="entry name" value="ABC_tran"/>
    <property type="match status" value="2"/>
</dbReference>
<comment type="subcellular location">
    <subcellularLocation>
        <location evidence="1">Cell membrane</location>
        <topology evidence="1">Multi-pass membrane protein</topology>
    </subcellularLocation>
</comment>
<feature type="transmembrane region" description="Helical" evidence="10">
    <location>
        <begin position="121"/>
        <end position="141"/>
    </location>
</feature>
<evidence type="ECO:0000256" key="2">
    <source>
        <dbReference type="ARBA" id="ARBA00022448"/>
    </source>
</evidence>
<evidence type="ECO:0000259" key="12">
    <source>
        <dbReference type="PROSITE" id="PS50929"/>
    </source>
</evidence>
<feature type="transmembrane region" description="Helical" evidence="10">
    <location>
        <begin position="251"/>
        <end position="272"/>
    </location>
</feature>
<dbReference type="InterPro" id="IPR003593">
    <property type="entry name" value="AAA+_ATPase"/>
</dbReference>
<dbReference type="EMBL" id="KL648707">
    <property type="protein sequence ID" value="KEY65241.1"/>
    <property type="molecule type" value="Genomic_DNA"/>
</dbReference>
<dbReference type="InterPro" id="IPR044746">
    <property type="entry name" value="ABCC_6TM_D1"/>
</dbReference>
<dbReference type="OrthoDB" id="6500128at2759"/>
<keyword evidence="3" id="KW-1003">Cell membrane</keyword>
<feature type="domain" description="ABC transporter" evidence="11">
    <location>
        <begin position="1195"/>
        <end position="1427"/>
    </location>
</feature>
<organism evidence="13 14">
    <name type="scientific">Stachybotrys chartarum (strain CBS 109288 / IBT 7711)</name>
    <name type="common">Toxic black mold</name>
    <name type="synonym">Stilbospora chartarum</name>
    <dbReference type="NCBI Taxonomy" id="1280523"/>
    <lineage>
        <taxon>Eukaryota</taxon>
        <taxon>Fungi</taxon>
        <taxon>Dikarya</taxon>
        <taxon>Ascomycota</taxon>
        <taxon>Pezizomycotina</taxon>
        <taxon>Sordariomycetes</taxon>
        <taxon>Hypocreomycetidae</taxon>
        <taxon>Hypocreales</taxon>
        <taxon>Stachybotryaceae</taxon>
        <taxon>Stachybotrys</taxon>
    </lineage>
</organism>
<dbReference type="InterPro" id="IPR027417">
    <property type="entry name" value="P-loop_NTPase"/>
</dbReference>
<dbReference type="PROSITE" id="PS00211">
    <property type="entry name" value="ABC_TRANSPORTER_1"/>
    <property type="match status" value="2"/>
</dbReference>
<dbReference type="CDD" id="cd03250">
    <property type="entry name" value="ABCC_MRP_domain1"/>
    <property type="match status" value="1"/>
</dbReference>
<dbReference type="PROSITE" id="PS50929">
    <property type="entry name" value="ABC_TM1F"/>
    <property type="match status" value="2"/>
</dbReference>
<dbReference type="PANTHER" id="PTHR24223:SF399">
    <property type="entry name" value="ABC TRANSPORTER ATNG"/>
    <property type="match status" value="1"/>
</dbReference>
<dbReference type="HOGENOM" id="CLU_000604_27_5_1"/>
<dbReference type="GO" id="GO:0140359">
    <property type="term" value="F:ABC-type transporter activity"/>
    <property type="evidence" value="ECO:0007669"/>
    <property type="project" value="InterPro"/>
</dbReference>
<dbReference type="PROSITE" id="PS50893">
    <property type="entry name" value="ABC_TRANSPORTER_2"/>
    <property type="match status" value="2"/>
</dbReference>
<dbReference type="GO" id="GO:0016887">
    <property type="term" value="F:ATP hydrolysis activity"/>
    <property type="evidence" value="ECO:0007669"/>
    <property type="project" value="InterPro"/>
</dbReference>
<dbReference type="GO" id="GO:0005524">
    <property type="term" value="F:ATP binding"/>
    <property type="evidence" value="ECO:0007669"/>
    <property type="project" value="UniProtKB-KW"/>
</dbReference>
<dbReference type="SUPFAM" id="SSF52540">
    <property type="entry name" value="P-loop containing nucleoside triphosphate hydrolases"/>
    <property type="match status" value="2"/>
</dbReference>
<dbReference type="InterPro" id="IPR017871">
    <property type="entry name" value="ABC_transporter-like_CS"/>
</dbReference>
<evidence type="ECO:0000313" key="13">
    <source>
        <dbReference type="EMBL" id="KEY65241.1"/>
    </source>
</evidence>
<dbReference type="InterPro" id="IPR003439">
    <property type="entry name" value="ABC_transporter-like_ATP-bd"/>
</dbReference>
<keyword evidence="14" id="KW-1185">Reference proteome</keyword>
<dbReference type="PANTHER" id="PTHR24223">
    <property type="entry name" value="ATP-BINDING CASSETTE SUB-FAMILY C"/>
    <property type="match status" value="1"/>
</dbReference>
<feature type="transmembrane region" description="Helical" evidence="10">
    <location>
        <begin position="870"/>
        <end position="893"/>
    </location>
</feature>
<dbReference type="Proteomes" id="UP000028045">
    <property type="component" value="Unassembled WGS sequence"/>
</dbReference>
<feature type="transmembrane region" description="Helical" evidence="10">
    <location>
        <begin position="1103"/>
        <end position="1124"/>
    </location>
</feature>
<dbReference type="InterPro" id="IPR011527">
    <property type="entry name" value="ABC1_TM_dom"/>
</dbReference>
<feature type="domain" description="ABC transmembrane type-1" evidence="12">
    <location>
        <begin position="251"/>
        <end position="524"/>
    </location>
</feature>
<dbReference type="FunFam" id="1.20.1560.10:FF:000055">
    <property type="entry name" value="ABC multidrug transporter (Eurofung)"/>
    <property type="match status" value="1"/>
</dbReference>
<feature type="transmembrane region" description="Helical" evidence="10">
    <location>
        <begin position="147"/>
        <end position="165"/>
    </location>
</feature>
<dbReference type="FunFam" id="3.40.50.300:FF:000838">
    <property type="entry name" value="ABC multidrug transporter (Eurofung)"/>
    <property type="match status" value="1"/>
</dbReference>
<feature type="transmembrane region" description="Helical" evidence="10">
    <location>
        <begin position="90"/>
        <end position="109"/>
    </location>
</feature>
<dbReference type="Pfam" id="PF00664">
    <property type="entry name" value="ABC_membrane"/>
    <property type="match status" value="2"/>
</dbReference>
<feature type="transmembrane region" description="Helical" evidence="10">
    <location>
        <begin position="284"/>
        <end position="304"/>
    </location>
</feature>
<feature type="domain" description="ABC transporter" evidence="11">
    <location>
        <begin position="593"/>
        <end position="819"/>
    </location>
</feature>
<dbReference type="InterPro" id="IPR044726">
    <property type="entry name" value="ABCC_6TM_D2"/>
</dbReference>
<sequence>MSDNHFGPRLPGVFDFTILFEQSILSLLPTALFILVAPIRINTLISRPNTVVSGSLLWLKLATISFYFSLQATLLALWALPSAPSNRTSLAEAILGVVEALVIAAISYTEHCKSIRPSALLNGYLFLAIILDAALARTFWIRGDMPAIAGVFTVLLAVKVLLLILEELPKTRFAKEKNNVPRETVAGVINRSVFWWLNDLFNRGARLLIGIDDLGNIASKFDSQQEGSHALLKCTFWTFRWQFLAGIFPRLLFSGFTLAQPFLITSVVSHVARPREEDSGRITGGLIGATALVYVGMAVSQAWYKHMTYQLLTMFRGALASMVFKKTLHLQSSTIKDSAPVTLMGTDIETLVFAGDSLHDVWASILELPVSMYLLYRQVGIPSLFILIPTMLTTVYGGLISPAMGPAQALWNGAVQQRLGTTSTMLSQMKGIKMVGLERYFHGLVQGLRNKELDLSLKYRLLLVQFTSLASISEDLTPVVIILAAIFWSRADQGLTVAEAFTSLSLISIASRPLLHILVSMMTLFGALGSFSRLQAFLKLEERHDSRKSIAEASGIRGEGGPDTGLHHQNATTAITLESLTNPTETTEVPQTVVLSNATFTAGDDVEVLQDITLTVPRGSLSMIVGRVGSGKSSILKAIAGELVQKRGSAIVDGVALAYCDQVPWLQNISIRHNIIGQSVLDEKWLSTVTAACALSEDIAIFPEGDLTLVGSGGVTLSGGQKQRVALARAVYSRQPLVLLDDVFSGLDNTTARQVFQSLLTPQGLLRQSKSTIILATNNANYLPVADHITMVEDGRLVHNQISYDSVEPHVWGVLESSITGSSASAEKADDKGPGDVFKAQEATLTAPLPLGQSEAELARQTGDVECYKLYLRSWSTVTLVVVLGLGAIQVVVSKMPQIWLRIWTENGTASRDLVYMGVFVTFAVTSVILAIVDTAYFVVVGIPQSSRYLHNMLLTSVMRAPLSFFSSTDLGITLNRFSQDMTLMDQELPMSFFGAMTLLLRALVETGIIASGASYVAAAIPACLIALYLIQKFYLRTSRQMRFLDIESKSPLYTQFTEALAGLTTIRASGWTPDFMAENHKRLNTSQKPFYLTFCLQRWLQIVLDLLIAGMAVLLVAFALTFTGTTSSAAIGLAMVNLIGFNQTLAYVIVLWTELETSLGAIARLKWFAKNTPHEAKEMETATPPSDWPSNGVIEFKNVSASYSDMSSPVLHNVSFQIQPGQKVGVCGRSGSGKSSLILSILRLLELRSGSICIDGLDLSTMPRPEIRTRLTTLPQDPIKLTGSVRYNLDPGNTIQTDDMLVAVLAKVGMWSVIEPRGGLDADFEDLGFSAGQLQLFCLARALLLRNSVVLLDEATSNVDRQTDEQIRRVIREELGGRTILEVAHRLDAIKDYDVVVVMGEGRILEMGSPKDLLGRPNSAFRALSNSRSL</sequence>
<keyword evidence="6" id="KW-0067">ATP-binding</keyword>
<evidence type="ECO:0000313" key="14">
    <source>
        <dbReference type="Proteomes" id="UP000028045"/>
    </source>
</evidence>
<keyword evidence="4 10" id="KW-0812">Transmembrane</keyword>
<keyword evidence="8 10" id="KW-0472">Membrane</keyword>
<evidence type="ECO:0000256" key="9">
    <source>
        <dbReference type="ARBA" id="ARBA00023180"/>
    </source>
</evidence>
<dbReference type="FunFam" id="1.20.1560.10:FF:000066">
    <property type="entry name" value="ABC multidrug transporter (Eurofung)"/>
    <property type="match status" value="1"/>
</dbReference>
<accession>A0A084AIW2</accession>
<evidence type="ECO:0000256" key="8">
    <source>
        <dbReference type="ARBA" id="ARBA00023136"/>
    </source>
</evidence>
<keyword evidence="5" id="KW-0547">Nucleotide-binding</keyword>
<dbReference type="CDD" id="cd18579">
    <property type="entry name" value="ABC_6TM_ABCC_D1"/>
    <property type="match status" value="1"/>
</dbReference>
<keyword evidence="9" id="KW-0325">Glycoprotein</keyword>
<dbReference type="SUPFAM" id="SSF90123">
    <property type="entry name" value="ABC transporter transmembrane region"/>
    <property type="match status" value="2"/>
</dbReference>
<proteinExistence type="predicted"/>
<keyword evidence="2" id="KW-0813">Transport</keyword>